<dbReference type="HOGENOM" id="CLU_343611_0_0_1"/>
<dbReference type="AlphaFoldDB" id="A0A0C3L5D4"/>
<accession>A0A0C3L5D4</accession>
<reference evidence="1 2" key="1">
    <citation type="submission" date="2014-04" db="EMBL/GenBank/DDBJ databases">
        <authorList>
            <consortium name="DOE Joint Genome Institute"/>
            <person name="Kuo A."/>
            <person name="Girlanda M."/>
            <person name="Perotto S."/>
            <person name="Kohler A."/>
            <person name="Nagy L.G."/>
            <person name="Floudas D."/>
            <person name="Copeland A."/>
            <person name="Barry K.W."/>
            <person name="Cichocki N."/>
            <person name="Veneault-Fourrey C."/>
            <person name="LaButti K."/>
            <person name="Lindquist E.A."/>
            <person name="Lipzen A."/>
            <person name="Lundell T."/>
            <person name="Morin E."/>
            <person name="Murat C."/>
            <person name="Sun H."/>
            <person name="Tunlid A."/>
            <person name="Henrissat B."/>
            <person name="Grigoriev I.V."/>
            <person name="Hibbett D.S."/>
            <person name="Martin F."/>
            <person name="Nordberg H.P."/>
            <person name="Cantor M.N."/>
            <person name="Hua S.X."/>
        </authorList>
    </citation>
    <scope>NUCLEOTIDE SEQUENCE [LARGE SCALE GENOMIC DNA]</scope>
    <source>
        <strain evidence="1 2">MUT 4182</strain>
    </source>
</reference>
<dbReference type="Gene3D" id="3.80.10.10">
    <property type="entry name" value="Ribonuclease Inhibitor"/>
    <property type="match status" value="2"/>
</dbReference>
<protein>
    <recommendedName>
        <fullName evidence="3">F-box domain-containing protein</fullName>
    </recommendedName>
</protein>
<evidence type="ECO:0008006" key="3">
    <source>
        <dbReference type="Google" id="ProtNLM"/>
    </source>
</evidence>
<keyword evidence="2" id="KW-1185">Reference proteome</keyword>
<proteinExistence type="predicted"/>
<dbReference type="EMBL" id="KN822988">
    <property type="protein sequence ID" value="KIO28993.1"/>
    <property type="molecule type" value="Genomic_DNA"/>
</dbReference>
<evidence type="ECO:0000313" key="1">
    <source>
        <dbReference type="EMBL" id="KIO28993.1"/>
    </source>
</evidence>
<dbReference type="InterPro" id="IPR032675">
    <property type="entry name" value="LRR_dom_sf"/>
</dbReference>
<gene>
    <name evidence="1" type="ORF">M407DRAFT_21895</name>
</gene>
<name>A0A0C3L5D4_9AGAM</name>
<dbReference type="Proteomes" id="UP000054248">
    <property type="component" value="Unassembled WGS sequence"/>
</dbReference>
<organism evidence="1 2">
    <name type="scientific">Tulasnella calospora MUT 4182</name>
    <dbReference type="NCBI Taxonomy" id="1051891"/>
    <lineage>
        <taxon>Eukaryota</taxon>
        <taxon>Fungi</taxon>
        <taxon>Dikarya</taxon>
        <taxon>Basidiomycota</taxon>
        <taxon>Agaricomycotina</taxon>
        <taxon>Agaricomycetes</taxon>
        <taxon>Cantharellales</taxon>
        <taxon>Tulasnellaceae</taxon>
        <taxon>Tulasnella</taxon>
    </lineage>
</organism>
<reference evidence="2" key="2">
    <citation type="submission" date="2015-01" db="EMBL/GenBank/DDBJ databases">
        <title>Evolutionary Origins and Diversification of the Mycorrhizal Mutualists.</title>
        <authorList>
            <consortium name="DOE Joint Genome Institute"/>
            <consortium name="Mycorrhizal Genomics Consortium"/>
            <person name="Kohler A."/>
            <person name="Kuo A."/>
            <person name="Nagy L.G."/>
            <person name="Floudas D."/>
            <person name="Copeland A."/>
            <person name="Barry K.W."/>
            <person name="Cichocki N."/>
            <person name="Veneault-Fourrey C."/>
            <person name="LaButti K."/>
            <person name="Lindquist E.A."/>
            <person name="Lipzen A."/>
            <person name="Lundell T."/>
            <person name="Morin E."/>
            <person name="Murat C."/>
            <person name="Riley R."/>
            <person name="Ohm R."/>
            <person name="Sun H."/>
            <person name="Tunlid A."/>
            <person name="Henrissat B."/>
            <person name="Grigoriev I.V."/>
            <person name="Hibbett D.S."/>
            <person name="Martin F."/>
        </authorList>
    </citation>
    <scope>NUCLEOTIDE SEQUENCE [LARGE SCALE GENOMIC DNA]</scope>
    <source>
        <strain evidence="2">MUT 4182</strain>
    </source>
</reference>
<dbReference type="SUPFAM" id="SSF52047">
    <property type="entry name" value="RNI-like"/>
    <property type="match status" value="1"/>
</dbReference>
<dbReference type="OrthoDB" id="3245035at2759"/>
<sequence>MAFPELDLESFTFFRPSAEVTVVERLLSFLKRQANLKTFVLSCDLHVKQRMVQSVLFPNLPTGLRTLDGDEEFYEKNDYTDLIQTILQRLPDLRALKLTLTSLGSRRVSDFESLSSILQNSNLEELRLCGSPAVKIQAISLMDFAKAFPNLQALKVHIQNIDTLPSLHSRGESAEVAAPNLSKLRVLDVGSSPLLKKDVPRMAEFLRILGFHLHFLIEYQRGGKANADAAPPWRDVEATARMQSTTQFCRRKNCTRVGPNALWRMITGFENDPNTKGKRRKQSGDGLFTVRELKPLTELVLYNGYRSRFPLTDSNMHQEMHRMLAVHEIVSIILQNARRHDQAMAARTSSLWCDIALDWLWRELDSALPLLRLLAPLAETSTGLAFARSIEPQKWERFRYYCQRVRSLHHDDSDSDSFTHLQSCSLAPDTSVMLLVLKPAGFGALLPNVQEIDWLVSHDMINLQHALPFLHRSLKTLSITLDQIDVPSENDAIARFLDTLWAMQNLSLESFEFEILVMPPQVLRSLASFLQSQLTIKLLDLPITRFAPESDNAQNLLYQSFPEGLQELLTTVRFEGQTDYLTRTRTIVTRAPQLRTLELYLTSGSSWWPSTFDNLTPFLTLSNLEELNLITLHGFHLEPGDIAMLGKSFPKMARFDLQPQPQRTSRFGIQATSLIDFSKAFPNLQALSIYIEPIHGPLQLPWRSTEHHSQAQPQYLPAFNSLTFELLDVGSSFLEDKDVPDMAELLSVLCQNPSLETKYKGKETDLQGRARPWRKVEALVKLVQGVKQDTTKPYHEWCRALILEKVASSEWPESVMVGGMDQST</sequence>
<evidence type="ECO:0000313" key="2">
    <source>
        <dbReference type="Proteomes" id="UP000054248"/>
    </source>
</evidence>